<sequence length="141" mass="15712">MFVMLLQCPPRQQLETTTMDELTKKFAEFLASEYGVNGPHSFGKLNEAARNGWRAEYVRECADDVLDDMSYLESEKFAARLAAVFDADTGGVNAARDKLAAYAALGKMIADLAATKADEAGDHHVGEAWYHNFFHERREAC</sequence>
<reference evidence="1" key="1">
    <citation type="submission" date="2020-05" db="EMBL/GenBank/DDBJ databases">
        <authorList>
            <person name="Chiriac C."/>
            <person name="Salcher M."/>
            <person name="Ghai R."/>
            <person name="Kavagutti S V."/>
        </authorList>
    </citation>
    <scope>NUCLEOTIDE SEQUENCE</scope>
</reference>
<dbReference type="EMBL" id="LR798214">
    <property type="protein sequence ID" value="CAB5194890.1"/>
    <property type="molecule type" value="Genomic_DNA"/>
</dbReference>
<gene>
    <name evidence="1" type="ORF">UFOVP171_34</name>
</gene>
<proteinExistence type="predicted"/>
<name>A0A6J7WBJ7_9CAUD</name>
<protein>
    <submittedName>
        <fullName evidence="1">Uncharacterized protein</fullName>
    </submittedName>
</protein>
<accession>A0A6J7WBJ7</accession>
<organism evidence="1">
    <name type="scientific">uncultured Caudovirales phage</name>
    <dbReference type="NCBI Taxonomy" id="2100421"/>
    <lineage>
        <taxon>Viruses</taxon>
        <taxon>Duplodnaviria</taxon>
        <taxon>Heunggongvirae</taxon>
        <taxon>Uroviricota</taxon>
        <taxon>Caudoviricetes</taxon>
        <taxon>Peduoviridae</taxon>
        <taxon>Maltschvirus</taxon>
        <taxon>Maltschvirus maltsch</taxon>
    </lineage>
</organism>
<evidence type="ECO:0000313" key="1">
    <source>
        <dbReference type="EMBL" id="CAB5194890.1"/>
    </source>
</evidence>